<evidence type="ECO:0000313" key="3">
    <source>
        <dbReference type="Proteomes" id="UP000366872"/>
    </source>
</evidence>
<dbReference type="AlphaFoldDB" id="A0A6C2U970"/>
<accession>A0A6C2U970</accession>
<evidence type="ECO:0000256" key="1">
    <source>
        <dbReference type="SAM" id="SignalP"/>
    </source>
</evidence>
<reference evidence="2 3" key="1">
    <citation type="submission" date="2019-04" db="EMBL/GenBank/DDBJ databases">
        <authorList>
            <person name="Van Vliet M D."/>
        </authorList>
    </citation>
    <scope>NUCLEOTIDE SEQUENCE [LARGE SCALE GENOMIC DNA]</scope>
    <source>
        <strain evidence="2 3">F1</strain>
    </source>
</reference>
<dbReference type="EMBL" id="CAAHFG010000003">
    <property type="protein sequence ID" value="VGO16267.1"/>
    <property type="molecule type" value="Genomic_DNA"/>
</dbReference>
<feature type="signal peptide" evidence="1">
    <location>
        <begin position="1"/>
        <end position="21"/>
    </location>
</feature>
<evidence type="ECO:0000313" key="2">
    <source>
        <dbReference type="EMBL" id="VGO16267.1"/>
    </source>
</evidence>
<gene>
    <name evidence="2" type="ORF">PDESU_04858</name>
</gene>
<name>A0A6C2U970_PONDE</name>
<organism evidence="2 3">
    <name type="scientific">Pontiella desulfatans</name>
    <dbReference type="NCBI Taxonomy" id="2750659"/>
    <lineage>
        <taxon>Bacteria</taxon>
        <taxon>Pseudomonadati</taxon>
        <taxon>Kiritimatiellota</taxon>
        <taxon>Kiritimatiellia</taxon>
        <taxon>Kiritimatiellales</taxon>
        <taxon>Pontiellaceae</taxon>
        <taxon>Pontiella</taxon>
    </lineage>
</organism>
<dbReference type="Proteomes" id="UP000366872">
    <property type="component" value="Unassembled WGS sequence"/>
</dbReference>
<dbReference type="RefSeq" id="WP_136081799.1">
    <property type="nucleotide sequence ID" value="NZ_CAAHFG010000003.1"/>
</dbReference>
<evidence type="ECO:0008006" key="4">
    <source>
        <dbReference type="Google" id="ProtNLM"/>
    </source>
</evidence>
<feature type="chain" id="PRO_5025541799" description="CBM-cenC domain-containing protein" evidence="1">
    <location>
        <begin position="22"/>
        <end position="1040"/>
    </location>
</feature>
<sequence>MDIKRWISLVAVMAVAGTVQAADPLVYEGFEYDTTTGGIESASLGGGVGLSGAWGSSDAAGSFFNVTSGSFSLGSLTVSSNKLKRTNTGGVEAIERTISASLPSEFWFSVLHETSATTQFGIGGGAFGDGSSGNGNMATGPGFGFTHKGGNLGAAVWPAGSAVSVSVGGTVAKSDNNVLLLVGHVKRNVGGNDTVDLYEVDATLVLPGAPLSTVSQPTAAGSLNTLTISSNRGPGIDEIRVGATYNDVVPASAAFTFNLTPDDTQDLLADYPAVVVSNSILTEYANSSSGVEITALNVMSVSNAITAITATPFTLSTPSPAITALDFAFDASAIKAITSATEAFTTTGTVDIVYKNLDDNVLQTNTVALKGTFSNPPFQFSSDSSLGLTLVAPATLVSNDIAVSYVEGRPGYTNVVISEVNILDEQHPGAFSANNPGAIQTTDVITVTFDDSFVGLGNKQSSTCTVEVVYGEAGSSIDYTNTVSVAAFNYDLSTGSVIQQVFGNAVNLNGPLGGGTLPMNNFEAFTNNWNHNGNFTQETSAGSITLSSSGNTRSAYNLVEANTAGSDNFGAQDTHILTNGLYRYEFDYEVLNTDGANVIWSFNAYGLIDQQLFSTSSNPDKVVLDIATGASGGVDVDIQNDGNGYYSEHGDGILAGTGDVARTTGYVYLNVKDNQDALFVMHRSGKCDVRLYDLVLTRVGDYELPVNSTNAVLAAQFEDSAVTNSIVVVGATETNTNGVNNTWRGTGLSHVDRKLKSNAADTAVRATGTIIHRNTAGYDDVGLQDTIALTEGTYELSLDVQVDGTFPSNDSIARVEFWALDQDTSGTNNYVKWDHAPGTGEYLKTNGNAKVTLLGSKTYTNTVTETLVLSDLNVQADQDVAIVFYHRYGPDFFIDNVELLRTGDLPLEGYSLWAEDNGLTAGVNDGLEDDAENGGLGDGLNNLMEYALGGDPLVDDAATVSPQTSEAGGFFYHVYNERTDDPSLTFIVDLNGNLTIPGGWGSAGLEAEERGLDDGEFQSVTNSTDMLEAAEFIRLQVEKD</sequence>
<keyword evidence="3" id="KW-1185">Reference proteome</keyword>
<proteinExistence type="predicted"/>
<protein>
    <recommendedName>
        <fullName evidence="4">CBM-cenC domain-containing protein</fullName>
    </recommendedName>
</protein>
<keyword evidence="1" id="KW-0732">Signal</keyword>